<keyword evidence="2" id="KW-0805">Transcription regulation</keyword>
<dbReference type="GO" id="GO:0006352">
    <property type="term" value="P:DNA-templated transcription initiation"/>
    <property type="evidence" value="ECO:0007669"/>
    <property type="project" value="InterPro"/>
</dbReference>
<dbReference type="InterPro" id="IPR013325">
    <property type="entry name" value="RNA_pol_sigma_r2"/>
</dbReference>
<dbReference type="InterPro" id="IPR039425">
    <property type="entry name" value="RNA_pol_sigma-70-like"/>
</dbReference>
<evidence type="ECO:0000256" key="3">
    <source>
        <dbReference type="ARBA" id="ARBA00023082"/>
    </source>
</evidence>
<dbReference type="PANTHER" id="PTHR43133">
    <property type="entry name" value="RNA POLYMERASE ECF-TYPE SIGMA FACTO"/>
    <property type="match status" value="1"/>
</dbReference>
<feature type="domain" description="RNA polymerase sigma factor 70 region 4 type 2" evidence="7">
    <location>
        <begin position="123"/>
        <end position="174"/>
    </location>
</feature>
<accession>A0A7J5BB88</accession>
<evidence type="ECO:0000313" key="9">
    <source>
        <dbReference type="Proteomes" id="UP000433493"/>
    </source>
</evidence>
<dbReference type="InterPro" id="IPR036388">
    <property type="entry name" value="WH-like_DNA-bd_sf"/>
</dbReference>
<dbReference type="InterPro" id="IPR007627">
    <property type="entry name" value="RNA_pol_sigma70_r2"/>
</dbReference>
<protein>
    <submittedName>
        <fullName evidence="8">Sigma-70 family RNA polymerase sigma factor</fullName>
    </submittedName>
</protein>
<evidence type="ECO:0000256" key="4">
    <source>
        <dbReference type="ARBA" id="ARBA00023125"/>
    </source>
</evidence>
<sequence>MASSADERQLLAKAKQGDRRAFDALLKPYRDRLWATCLRTTEHRADAEDALQDALIAIWQNLPKFRGESSIGTWAFRIATNAALAVIRKRREVTVGDDEQAQAVFERDAPDSDFATDHEMRDTVQLALAKLGEDFRVALVLREYGDYTYEQIAEYQQVPVQTVRSRLNRARKQLKEALLEIGAGV</sequence>
<reference evidence="8 9" key="1">
    <citation type="submission" date="2019-09" db="EMBL/GenBank/DDBJ databases">
        <title>Phylogeny of genus Pseudoclavibacter and closely related genus.</title>
        <authorList>
            <person name="Li Y."/>
        </authorList>
    </citation>
    <scope>NUCLEOTIDE SEQUENCE [LARGE SCALE GENOMIC DNA]</scope>
    <source>
        <strain evidence="8 9">KCTC 13959</strain>
    </source>
</reference>
<dbReference type="SUPFAM" id="SSF88659">
    <property type="entry name" value="Sigma3 and sigma4 domains of RNA polymerase sigma factors"/>
    <property type="match status" value="1"/>
</dbReference>
<evidence type="ECO:0000259" key="6">
    <source>
        <dbReference type="Pfam" id="PF04542"/>
    </source>
</evidence>
<keyword evidence="3" id="KW-0731">Sigma factor</keyword>
<keyword evidence="4" id="KW-0238">DNA-binding</keyword>
<dbReference type="EMBL" id="WBKB01000004">
    <property type="protein sequence ID" value="KAB1643294.1"/>
    <property type="molecule type" value="Genomic_DNA"/>
</dbReference>
<dbReference type="Gene3D" id="1.10.10.10">
    <property type="entry name" value="Winged helix-like DNA-binding domain superfamily/Winged helix DNA-binding domain"/>
    <property type="match status" value="1"/>
</dbReference>
<evidence type="ECO:0000313" key="8">
    <source>
        <dbReference type="EMBL" id="KAB1643294.1"/>
    </source>
</evidence>
<dbReference type="SUPFAM" id="SSF88946">
    <property type="entry name" value="Sigma2 domain of RNA polymerase sigma factors"/>
    <property type="match status" value="1"/>
</dbReference>
<evidence type="ECO:0000256" key="5">
    <source>
        <dbReference type="ARBA" id="ARBA00023163"/>
    </source>
</evidence>
<dbReference type="CDD" id="cd06171">
    <property type="entry name" value="Sigma70_r4"/>
    <property type="match status" value="1"/>
</dbReference>
<feature type="domain" description="RNA polymerase sigma-70 region 2" evidence="6">
    <location>
        <begin position="26"/>
        <end position="91"/>
    </location>
</feature>
<evidence type="ECO:0000259" key="7">
    <source>
        <dbReference type="Pfam" id="PF08281"/>
    </source>
</evidence>
<evidence type="ECO:0000256" key="1">
    <source>
        <dbReference type="ARBA" id="ARBA00010641"/>
    </source>
</evidence>
<dbReference type="PANTHER" id="PTHR43133:SF8">
    <property type="entry name" value="RNA POLYMERASE SIGMA FACTOR HI_1459-RELATED"/>
    <property type="match status" value="1"/>
</dbReference>
<comment type="caution">
    <text evidence="8">The sequence shown here is derived from an EMBL/GenBank/DDBJ whole genome shotgun (WGS) entry which is preliminary data.</text>
</comment>
<dbReference type="InterPro" id="IPR013324">
    <property type="entry name" value="RNA_pol_sigma_r3/r4-like"/>
</dbReference>
<name>A0A7J5BB88_9MICO</name>
<keyword evidence="9" id="KW-1185">Reference proteome</keyword>
<keyword evidence="5" id="KW-0804">Transcription</keyword>
<gene>
    <name evidence="8" type="ORF">F8O05_08415</name>
</gene>
<dbReference type="AlphaFoldDB" id="A0A7J5BB88"/>
<dbReference type="GO" id="GO:0016987">
    <property type="term" value="F:sigma factor activity"/>
    <property type="evidence" value="ECO:0007669"/>
    <property type="project" value="UniProtKB-KW"/>
</dbReference>
<dbReference type="NCBIfam" id="TIGR02937">
    <property type="entry name" value="sigma70-ECF"/>
    <property type="match status" value="1"/>
</dbReference>
<dbReference type="Pfam" id="PF08281">
    <property type="entry name" value="Sigma70_r4_2"/>
    <property type="match status" value="1"/>
</dbReference>
<dbReference type="Pfam" id="PF04542">
    <property type="entry name" value="Sigma70_r2"/>
    <property type="match status" value="1"/>
</dbReference>
<dbReference type="OrthoDB" id="7376212at2"/>
<organism evidence="8 9">
    <name type="scientific">Gulosibacter chungangensis</name>
    <dbReference type="NCBI Taxonomy" id="979746"/>
    <lineage>
        <taxon>Bacteria</taxon>
        <taxon>Bacillati</taxon>
        <taxon>Actinomycetota</taxon>
        <taxon>Actinomycetes</taxon>
        <taxon>Micrococcales</taxon>
        <taxon>Microbacteriaceae</taxon>
        <taxon>Gulosibacter</taxon>
    </lineage>
</organism>
<proteinExistence type="inferred from homology"/>
<evidence type="ECO:0000256" key="2">
    <source>
        <dbReference type="ARBA" id="ARBA00023015"/>
    </source>
</evidence>
<dbReference type="InterPro" id="IPR014284">
    <property type="entry name" value="RNA_pol_sigma-70_dom"/>
</dbReference>
<dbReference type="InterPro" id="IPR013249">
    <property type="entry name" value="RNA_pol_sigma70_r4_t2"/>
</dbReference>
<comment type="similarity">
    <text evidence="1">Belongs to the sigma-70 factor family. ECF subfamily.</text>
</comment>
<dbReference type="GO" id="GO:0003677">
    <property type="term" value="F:DNA binding"/>
    <property type="evidence" value="ECO:0007669"/>
    <property type="project" value="UniProtKB-KW"/>
</dbReference>
<dbReference type="Gene3D" id="1.10.1740.10">
    <property type="match status" value="1"/>
</dbReference>
<dbReference type="Proteomes" id="UP000433493">
    <property type="component" value="Unassembled WGS sequence"/>
</dbReference>